<dbReference type="VEuPathDB" id="FungiDB:MGYG_00144"/>
<dbReference type="RefSeq" id="XP_003176053.1">
    <property type="nucleotide sequence ID" value="XM_003176005.1"/>
</dbReference>
<evidence type="ECO:0000313" key="2">
    <source>
        <dbReference type="EMBL" id="EFQ97101.1"/>
    </source>
</evidence>
<sequence length="108" mass="11627">MTTETDAREKRKTKTHPEPKLGCRDWHQTKRAGRTGAAGLGCAISRPSTASMPISHATNGGEAGGRPRVNGRTGEKRKELDQLAAKRDKIFSTSLELLPVVPPLAVRG</sequence>
<organism evidence="3">
    <name type="scientific">Arthroderma gypseum (strain ATCC MYA-4604 / CBS 118893)</name>
    <name type="common">Microsporum gypseum</name>
    <dbReference type="NCBI Taxonomy" id="535722"/>
    <lineage>
        <taxon>Eukaryota</taxon>
        <taxon>Fungi</taxon>
        <taxon>Dikarya</taxon>
        <taxon>Ascomycota</taxon>
        <taxon>Pezizomycotina</taxon>
        <taxon>Eurotiomycetes</taxon>
        <taxon>Eurotiomycetidae</taxon>
        <taxon>Onygenales</taxon>
        <taxon>Arthrodermataceae</taxon>
        <taxon>Nannizzia</taxon>
    </lineage>
</organism>
<dbReference type="EMBL" id="DS989822">
    <property type="protein sequence ID" value="EFQ97101.1"/>
    <property type="molecule type" value="Genomic_DNA"/>
</dbReference>
<name>E5R372_ARTGP</name>
<keyword evidence="3" id="KW-1185">Reference proteome</keyword>
<proteinExistence type="predicted"/>
<gene>
    <name evidence="2" type="ORF">MGYG_00144</name>
</gene>
<feature type="region of interest" description="Disordered" evidence="1">
    <location>
        <begin position="1"/>
        <end position="78"/>
    </location>
</feature>
<feature type="compositionally biased region" description="Basic and acidic residues" evidence="1">
    <location>
        <begin position="1"/>
        <end position="28"/>
    </location>
</feature>
<protein>
    <submittedName>
        <fullName evidence="2">Uncharacterized protein</fullName>
    </submittedName>
</protein>
<evidence type="ECO:0000313" key="3">
    <source>
        <dbReference type="Proteomes" id="UP000002669"/>
    </source>
</evidence>
<evidence type="ECO:0000256" key="1">
    <source>
        <dbReference type="SAM" id="MobiDB-lite"/>
    </source>
</evidence>
<accession>E5R372</accession>
<dbReference type="HOGENOM" id="CLU_2196307_0_0_1"/>
<dbReference type="InParanoid" id="E5R372"/>
<feature type="compositionally biased region" description="Polar residues" evidence="1">
    <location>
        <begin position="46"/>
        <end position="58"/>
    </location>
</feature>
<dbReference type="AlphaFoldDB" id="E5R372"/>
<dbReference type="Proteomes" id="UP000002669">
    <property type="component" value="Unassembled WGS sequence"/>
</dbReference>
<reference evidence="3" key="1">
    <citation type="journal article" date="2012" name="MBio">
        <title>Comparative genome analysis of Trichophyton rubrum and related dermatophytes reveals candidate genes involved in infection.</title>
        <authorList>
            <person name="Martinez D.A."/>
            <person name="Oliver B.G."/>
            <person name="Graeser Y."/>
            <person name="Goldberg J.M."/>
            <person name="Li W."/>
            <person name="Martinez-Rossi N.M."/>
            <person name="Monod M."/>
            <person name="Shelest E."/>
            <person name="Barton R.C."/>
            <person name="Birch E."/>
            <person name="Brakhage A.A."/>
            <person name="Chen Z."/>
            <person name="Gurr S.J."/>
            <person name="Heiman D."/>
            <person name="Heitman J."/>
            <person name="Kosti I."/>
            <person name="Rossi A."/>
            <person name="Saif S."/>
            <person name="Samalova M."/>
            <person name="Saunders C.W."/>
            <person name="Shea T."/>
            <person name="Summerbell R.C."/>
            <person name="Xu J."/>
            <person name="Young S."/>
            <person name="Zeng Q."/>
            <person name="Birren B.W."/>
            <person name="Cuomo C.A."/>
            <person name="White T.C."/>
        </authorList>
    </citation>
    <scope>NUCLEOTIDE SEQUENCE [LARGE SCALE GENOMIC DNA]</scope>
    <source>
        <strain evidence="3">ATCC MYA-4604 / CBS 118893</strain>
    </source>
</reference>
<dbReference type="GeneID" id="10031364"/>